<dbReference type="SUPFAM" id="SSF56112">
    <property type="entry name" value="Protein kinase-like (PK-like)"/>
    <property type="match status" value="1"/>
</dbReference>
<dbReference type="AlphaFoldDB" id="A0A812P2Q3"/>
<feature type="non-terminal residue" evidence="3">
    <location>
        <position position="342"/>
    </location>
</feature>
<comment type="caution">
    <text evidence="3">The sequence shown here is derived from an EMBL/GenBank/DDBJ whole genome shotgun (WGS) entry which is preliminary data.</text>
</comment>
<dbReference type="OrthoDB" id="447029at2759"/>
<name>A0A812P2Q3_9DINO</name>
<dbReference type="PROSITE" id="PS00018">
    <property type="entry name" value="EF_HAND_1"/>
    <property type="match status" value="1"/>
</dbReference>
<protein>
    <submittedName>
        <fullName evidence="3">CAMK2D protein</fullName>
    </submittedName>
</protein>
<accession>A0A812P2Q3</accession>
<feature type="compositionally biased region" description="Acidic residues" evidence="1">
    <location>
        <begin position="325"/>
        <end position="342"/>
    </location>
</feature>
<dbReference type="InterPro" id="IPR000719">
    <property type="entry name" value="Prot_kinase_dom"/>
</dbReference>
<evidence type="ECO:0000313" key="3">
    <source>
        <dbReference type="EMBL" id="CAE7315122.1"/>
    </source>
</evidence>
<keyword evidence="4" id="KW-1185">Reference proteome</keyword>
<evidence type="ECO:0000259" key="2">
    <source>
        <dbReference type="PROSITE" id="PS50011"/>
    </source>
</evidence>
<gene>
    <name evidence="3" type="primary">CAMK2D</name>
    <name evidence="3" type="ORF">SNEC2469_LOCUS7849</name>
</gene>
<feature type="region of interest" description="Disordered" evidence="1">
    <location>
        <begin position="321"/>
        <end position="342"/>
    </location>
</feature>
<dbReference type="GO" id="GO:0005524">
    <property type="term" value="F:ATP binding"/>
    <property type="evidence" value="ECO:0007669"/>
    <property type="project" value="InterPro"/>
</dbReference>
<sequence>GVEPEQPALDDNGEPVRGLSDMWSAGVVLYLLLVGHNPFNQALKQPSQELQDQEVLRLVALGNYNRRTERWLQLHPDARDLITKLLRVQPVQRSSATDALQSAFITRRAVLGRVAGYGGHSTAISSCMESEPSVFFRGSVAPWAGRERRWARLDGFQRLAWLAMARALSEPELDRSVVQGAMEGMEHERQRRSSEPREAGYLWQLARELGTAPVFQWLQERGAWPDALRLAFAFLDVDGDGVLGPRDLQAHCTGPPRRRDMEPAAAAAVSKAAMPPAAELVRTWIQRWEPKDRSSDTPASISQAGMREALVSSCSGDDSLFGVLDDNEDDGAVGGDTEIEGE</sequence>
<dbReference type="PROSITE" id="PS50011">
    <property type="entry name" value="PROTEIN_KINASE_DOM"/>
    <property type="match status" value="1"/>
</dbReference>
<dbReference type="InterPro" id="IPR018247">
    <property type="entry name" value="EF_Hand_1_Ca_BS"/>
</dbReference>
<dbReference type="EMBL" id="CAJNJA010013189">
    <property type="protein sequence ID" value="CAE7315122.1"/>
    <property type="molecule type" value="Genomic_DNA"/>
</dbReference>
<feature type="domain" description="Protein kinase" evidence="2">
    <location>
        <begin position="1"/>
        <end position="105"/>
    </location>
</feature>
<feature type="region of interest" description="Disordered" evidence="1">
    <location>
        <begin position="288"/>
        <end position="308"/>
    </location>
</feature>
<evidence type="ECO:0000256" key="1">
    <source>
        <dbReference type="SAM" id="MobiDB-lite"/>
    </source>
</evidence>
<dbReference type="Pfam" id="PF00069">
    <property type="entry name" value="Pkinase"/>
    <property type="match status" value="1"/>
</dbReference>
<dbReference type="InterPro" id="IPR011009">
    <property type="entry name" value="Kinase-like_dom_sf"/>
</dbReference>
<organism evidence="3 4">
    <name type="scientific">Symbiodinium necroappetens</name>
    <dbReference type="NCBI Taxonomy" id="1628268"/>
    <lineage>
        <taxon>Eukaryota</taxon>
        <taxon>Sar</taxon>
        <taxon>Alveolata</taxon>
        <taxon>Dinophyceae</taxon>
        <taxon>Suessiales</taxon>
        <taxon>Symbiodiniaceae</taxon>
        <taxon>Symbiodinium</taxon>
    </lineage>
</organism>
<reference evidence="3" key="1">
    <citation type="submission" date="2021-02" db="EMBL/GenBank/DDBJ databases">
        <authorList>
            <person name="Dougan E. K."/>
            <person name="Rhodes N."/>
            <person name="Thang M."/>
            <person name="Chan C."/>
        </authorList>
    </citation>
    <scope>NUCLEOTIDE SEQUENCE</scope>
</reference>
<feature type="non-terminal residue" evidence="3">
    <location>
        <position position="1"/>
    </location>
</feature>
<proteinExistence type="predicted"/>
<dbReference type="GO" id="GO:0004672">
    <property type="term" value="F:protein kinase activity"/>
    <property type="evidence" value="ECO:0007669"/>
    <property type="project" value="InterPro"/>
</dbReference>
<dbReference type="PANTHER" id="PTHR24347">
    <property type="entry name" value="SERINE/THREONINE-PROTEIN KINASE"/>
    <property type="match status" value="1"/>
</dbReference>
<evidence type="ECO:0000313" key="4">
    <source>
        <dbReference type="Proteomes" id="UP000601435"/>
    </source>
</evidence>
<dbReference type="Proteomes" id="UP000601435">
    <property type="component" value="Unassembled WGS sequence"/>
</dbReference>
<dbReference type="Gene3D" id="1.10.510.10">
    <property type="entry name" value="Transferase(Phosphotransferase) domain 1"/>
    <property type="match status" value="1"/>
</dbReference>